<accession>A0A8J3LXF5</accession>
<dbReference type="InterPro" id="IPR006076">
    <property type="entry name" value="FAD-dep_OxRdtase"/>
</dbReference>
<feature type="domain" description="Aminomethyltransferase C-terminal" evidence="4">
    <location>
        <begin position="724"/>
        <end position="809"/>
    </location>
</feature>
<dbReference type="InterPro" id="IPR013977">
    <property type="entry name" value="GcvT_C"/>
</dbReference>
<sequence>MARAELPSRAQVVIVGGGVVGASVAYHLTKRGWTDVVLLERNVLTSGTTWHAAGLVTQARATDGTRKIVQRSLEVFRNLEADTGFSTGFVQTGTLNLAMSQDRWDELRHQATSVRSSGVEAHLLNVDQTLEKYPLLNPDGILGSLYFPYDGRGSATDTTTSLARGAAQRGAKIFENVVVEDVLTRQGRVVGVSTSLGDIEAEYVVNATGMWGREFGARAGVDVPLQALAHYYIVTEAIPGLTRNLPTVKSGDDYAYVKDEAGAIMVGFFEPGSYAWSSRGIPENSGFTQLPEDWDHLWPFYEKMTSRIPILADAGIKLHFCGPESFTPDGLYHLGEAPYLRNYFVAAGFNSVGFLSGPGAGSVLADMIVDGRSPIDLPELDPARVQDHETNRRFLEQRVVETLDVSYEVHWPFQQRTSARPLRRSPLYDRTAAAGAVFGELLGWERANWYAPEGVDKEYRYSFGRQNWFEHSAAEHRAVREEVGLFDTSSFGKLLVQGRDAVTVLQRLSANDVDVEPGRIVYTQWLNEHGGIEADVTITRWDETRFLVLSGPATVNRDLAWIHRHIGPDDFATVTDITGSLAMLSVMGPDSRRLLQPLTDADLSNEAFPFGRSKRIDLGLGYARATRITYVGELGWELLIPIDIAVHVYDTIVEAGAAVNLRHAGYHALNSLRLEKAYRSWGHDISAGDTPLEAGLGFAVKWDKPGGFIGREALQRQREAGVKRRLVQFLLGDPDAILFHDEPISKAGVQVGRVVSAQYGHTLGGSVALGWIEAPSRDHESGWYEAGDFEIEVADERIPAKASLRPLYDPKSERPRS</sequence>
<dbReference type="Pfam" id="PF08669">
    <property type="entry name" value="GCV_T_C"/>
    <property type="match status" value="1"/>
</dbReference>
<comment type="similarity">
    <text evidence="1">Belongs to the GcvT family.</text>
</comment>
<dbReference type="PANTHER" id="PTHR43757:SF15">
    <property type="entry name" value="PYRUVATE DEHYDROGENASE PHOSPHATASE REGULATORY SUBUNIT, MITOCHONDRIAL-LIKE"/>
    <property type="match status" value="1"/>
</dbReference>
<dbReference type="InterPro" id="IPR029043">
    <property type="entry name" value="GcvT/YgfZ_C"/>
</dbReference>
<dbReference type="RefSeq" id="WP_168079619.1">
    <property type="nucleotide sequence ID" value="NZ_BAAAQJ010000012.1"/>
</dbReference>
<dbReference type="InterPro" id="IPR006222">
    <property type="entry name" value="GCVT_N"/>
</dbReference>
<gene>
    <name evidence="6" type="ORF">Pfl04_39680</name>
</gene>
<dbReference type="EMBL" id="BONU01000033">
    <property type="protein sequence ID" value="GIG75564.1"/>
    <property type="molecule type" value="Genomic_DNA"/>
</dbReference>
<feature type="domain" description="FAD dependent oxidoreductase" evidence="2">
    <location>
        <begin position="12"/>
        <end position="367"/>
    </location>
</feature>
<dbReference type="Gene3D" id="3.30.70.1400">
    <property type="entry name" value="Aminomethyltransferase beta-barrel domains"/>
    <property type="match status" value="1"/>
</dbReference>
<dbReference type="InterPro" id="IPR027266">
    <property type="entry name" value="TrmE/GcvT-like"/>
</dbReference>
<dbReference type="SUPFAM" id="SSF51905">
    <property type="entry name" value="FAD/NAD(P)-binding domain"/>
    <property type="match status" value="1"/>
</dbReference>
<evidence type="ECO:0000256" key="1">
    <source>
        <dbReference type="ARBA" id="ARBA00008609"/>
    </source>
</evidence>
<dbReference type="AlphaFoldDB" id="A0A8J3LXF5"/>
<feature type="domain" description="FAD dependent oxidoreductase central" evidence="5">
    <location>
        <begin position="370"/>
        <end position="425"/>
    </location>
</feature>
<dbReference type="InterPro" id="IPR032503">
    <property type="entry name" value="FAO_M"/>
</dbReference>
<evidence type="ECO:0000259" key="2">
    <source>
        <dbReference type="Pfam" id="PF01266"/>
    </source>
</evidence>
<proteinExistence type="inferred from homology"/>
<dbReference type="Pfam" id="PF16350">
    <property type="entry name" value="FAO_M"/>
    <property type="match status" value="1"/>
</dbReference>
<dbReference type="Gene3D" id="2.40.30.110">
    <property type="entry name" value="Aminomethyltransferase beta-barrel domains"/>
    <property type="match status" value="1"/>
</dbReference>
<evidence type="ECO:0000313" key="6">
    <source>
        <dbReference type="EMBL" id="GIG75564.1"/>
    </source>
</evidence>
<dbReference type="InterPro" id="IPR028896">
    <property type="entry name" value="GcvT/YgfZ/DmdA"/>
</dbReference>
<evidence type="ECO:0000259" key="4">
    <source>
        <dbReference type="Pfam" id="PF08669"/>
    </source>
</evidence>
<dbReference type="SUPFAM" id="SSF103025">
    <property type="entry name" value="Folate-binding domain"/>
    <property type="match status" value="1"/>
</dbReference>
<keyword evidence="7" id="KW-1185">Reference proteome</keyword>
<name>A0A8J3LXF5_9ACTN</name>
<evidence type="ECO:0000259" key="3">
    <source>
        <dbReference type="Pfam" id="PF01571"/>
    </source>
</evidence>
<dbReference type="Pfam" id="PF01571">
    <property type="entry name" value="GCV_T"/>
    <property type="match status" value="1"/>
</dbReference>
<protein>
    <submittedName>
        <fullName evidence="6">FAD-dependent oxidoreductase</fullName>
    </submittedName>
</protein>
<evidence type="ECO:0000313" key="7">
    <source>
        <dbReference type="Proteomes" id="UP000653674"/>
    </source>
</evidence>
<dbReference type="Gene3D" id="3.50.50.60">
    <property type="entry name" value="FAD/NAD(P)-binding domain"/>
    <property type="match status" value="1"/>
</dbReference>
<dbReference type="Proteomes" id="UP000653674">
    <property type="component" value="Unassembled WGS sequence"/>
</dbReference>
<reference evidence="6" key="1">
    <citation type="submission" date="2021-01" db="EMBL/GenBank/DDBJ databases">
        <title>Whole genome shotgun sequence of Planosporangium flavigriseum NBRC 105377.</title>
        <authorList>
            <person name="Komaki H."/>
            <person name="Tamura T."/>
        </authorList>
    </citation>
    <scope>NUCLEOTIDE SEQUENCE</scope>
    <source>
        <strain evidence="6">NBRC 105377</strain>
    </source>
</reference>
<dbReference type="PANTHER" id="PTHR43757">
    <property type="entry name" value="AMINOMETHYLTRANSFERASE"/>
    <property type="match status" value="1"/>
</dbReference>
<dbReference type="Gene3D" id="3.30.1360.120">
    <property type="entry name" value="Probable tRNA modification gtpase trme, domain 1"/>
    <property type="match status" value="1"/>
</dbReference>
<comment type="caution">
    <text evidence="6">The sequence shown here is derived from an EMBL/GenBank/DDBJ whole genome shotgun (WGS) entry which is preliminary data.</text>
</comment>
<evidence type="ECO:0000259" key="5">
    <source>
        <dbReference type="Pfam" id="PF16350"/>
    </source>
</evidence>
<feature type="domain" description="GCVT N-terminal" evidence="3">
    <location>
        <begin position="427"/>
        <end position="704"/>
    </location>
</feature>
<dbReference type="InterPro" id="IPR036188">
    <property type="entry name" value="FAD/NAD-bd_sf"/>
</dbReference>
<dbReference type="SUPFAM" id="SSF101790">
    <property type="entry name" value="Aminomethyltransferase beta-barrel domain"/>
    <property type="match status" value="1"/>
</dbReference>
<dbReference type="Gene3D" id="3.30.9.10">
    <property type="entry name" value="D-Amino Acid Oxidase, subunit A, domain 2"/>
    <property type="match status" value="1"/>
</dbReference>
<dbReference type="SUPFAM" id="SSF54373">
    <property type="entry name" value="FAD-linked reductases, C-terminal domain"/>
    <property type="match status" value="1"/>
</dbReference>
<dbReference type="Pfam" id="PF01266">
    <property type="entry name" value="DAO"/>
    <property type="match status" value="1"/>
</dbReference>
<organism evidence="6 7">
    <name type="scientific">Planosporangium flavigriseum</name>
    <dbReference type="NCBI Taxonomy" id="373681"/>
    <lineage>
        <taxon>Bacteria</taxon>
        <taxon>Bacillati</taxon>
        <taxon>Actinomycetota</taxon>
        <taxon>Actinomycetes</taxon>
        <taxon>Micromonosporales</taxon>
        <taxon>Micromonosporaceae</taxon>
        <taxon>Planosporangium</taxon>
    </lineage>
</organism>